<evidence type="ECO:0000313" key="1">
    <source>
        <dbReference type="EMBL" id="OIJ09053.1"/>
    </source>
</evidence>
<dbReference type="EMBL" id="LQXD01000157">
    <property type="protein sequence ID" value="OIJ09053.1"/>
    <property type="molecule type" value="Genomic_DNA"/>
</dbReference>
<dbReference type="GO" id="GO:0006281">
    <property type="term" value="P:DNA repair"/>
    <property type="evidence" value="ECO:0007669"/>
    <property type="project" value="InterPro"/>
</dbReference>
<dbReference type="Gene3D" id="3.30.1330.70">
    <property type="entry name" value="Holliday junction resolvase RusA"/>
    <property type="match status" value="1"/>
</dbReference>
<dbReference type="SUPFAM" id="SSF103084">
    <property type="entry name" value="Holliday junction resolvase RusA"/>
    <property type="match status" value="1"/>
</dbReference>
<gene>
    <name evidence="2" type="ORF">AWH56_005300</name>
    <name evidence="1" type="ORF">AWH56_18240</name>
</gene>
<dbReference type="AlphaFoldDB" id="A0A1S2LAJ2"/>
<dbReference type="GO" id="GO:0000287">
    <property type="term" value="F:magnesium ion binding"/>
    <property type="evidence" value="ECO:0007669"/>
    <property type="project" value="InterPro"/>
</dbReference>
<dbReference type="GO" id="GO:0006310">
    <property type="term" value="P:DNA recombination"/>
    <property type="evidence" value="ECO:0007669"/>
    <property type="project" value="InterPro"/>
</dbReference>
<evidence type="ECO:0000313" key="2">
    <source>
        <dbReference type="EMBL" id="QOY37059.1"/>
    </source>
</evidence>
<reference evidence="1 3" key="1">
    <citation type="submission" date="2016-10" db="EMBL/GenBank/DDBJ databases">
        <title>Draft genome sequences of four alkaliphilic bacteria belonging to the Anaerobacillus genus.</title>
        <authorList>
            <person name="Bassil N.M."/>
            <person name="Lloyd J.R."/>
        </authorList>
    </citation>
    <scope>NUCLEOTIDE SEQUENCE [LARGE SCALE GENOMIC DNA]</scope>
    <source>
        <strain evidence="1 3">NB2006</strain>
    </source>
</reference>
<dbReference type="KEGG" id="aia:AWH56_005300"/>
<reference evidence="2" key="4">
    <citation type="submission" date="2020-10" db="EMBL/GenBank/DDBJ databases">
        <authorList>
            <person name="Bassil N.M."/>
            <person name="Lloyd J.R."/>
        </authorList>
    </citation>
    <scope>NUCLEOTIDE SEQUENCE</scope>
    <source>
        <strain evidence="2">NB2006</strain>
    </source>
</reference>
<dbReference type="EMBL" id="CP063356">
    <property type="protein sequence ID" value="QOY37059.1"/>
    <property type="molecule type" value="Genomic_DNA"/>
</dbReference>
<name>A0A1S2LAJ2_9BACI</name>
<dbReference type="RefSeq" id="WP_071318391.1">
    <property type="nucleotide sequence ID" value="NZ_CP063356.2"/>
</dbReference>
<dbReference type="InterPro" id="IPR008822">
    <property type="entry name" value="Endonuclease_RusA-like"/>
</dbReference>
<dbReference type="Pfam" id="PF05866">
    <property type="entry name" value="RusA"/>
    <property type="match status" value="1"/>
</dbReference>
<protein>
    <submittedName>
        <fullName evidence="1">Crossover junction endodeoxyribonuclease RuvA</fullName>
    </submittedName>
    <submittedName>
        <fullName evidence="2">RusA family crossover junction endodeoxyribonuclease</fullName>
    </submittedName>
</protein>
<dbReference type="OrthoDB" id="384924at2"/>
<reference evidence="2 3" key="2">
    <citation type="journal article" date="2017" name="Genome Announc.">
        <title>Draft Genome Sequences of Four Alkaliphilic Bacteria Belonging to the Anaerobacillus Genus.</title>
        <authorList>
            <person name="Bassil N.M."/>
            <person name="Lloyd J.R."/>
        </authorList>
    </citation>
    <scope>NUCLEOTIDE SEQUENCE [LARGE SCALE GENOMIC DNA]</scope>
    <source>
        <strain evidence="2 3">NB2006</strain>
    </source>
</reference>
<keyword evidence="3" id="KW-1185">Reference proteome</keyword>
<reference evidence="2 3" key="3">
    <citation type="journal article" date="2019" name="Int. J. Syst. Evol. Microbiol.">
        <title>Anaerobacillus isosaccharinicus sp. nov., an alkaliphilic bacterium which degrades isosaccharinic acid.</title>
        <authorList>
            <person name="Bassil N.M."/>
            <person name="Lloyd J.R."/>
        </authorList>
    </citation>
    <scope>NUCLEOTIDE SEQUENCE [LARGE SCALE GENOMIC DNA]</scope>
    <source>
        <strain evidence="2 3">NB2006</strain>
    </source>
</reference>
<organism evidence="1 3">
    <name type="scientific">Anaerobacillus isosaccharinicus</name>
    <dbReference type="NCBI Taxonomy" id="1532552"/>
    <lineage>
        <taxon>Bacteria</taxon>
        <taxon>Bacillati</taxon>
        <taxon>Bacillota</taxon>
        <taxon>Bacilli</taxon>
        <taxon>Bacillales</taxon>
        <taxon>Bacillaceae</taxon>
        <taxon>Anaerobacillus</taxon>
    </lineage>
</organism>
<proteinExistence type="predicted"/>
<sequence>MTQNSIEFFMPMLPPKSTAQMKKVTVVNGKPVFYEPDDLKAARSKLMAHLGKHVPKDKYTSAVRLTSWWLFQATGNHKNGQYKTTKPDTDNMVKLLKDCMTDLNFWTDDCLVASEVIEKYWADVPGIFVRIEAI</sequence>
<accession>A0A1S2LAJ2</accession>
<dbReference type="Proteomes" id="UP000180175">
    <property type="component" value="Chromosome"/>
</dbReference>
<dbReference type="InterPro" id="IPR036614">
    <property type="entry name" value="RusA-like_sf"/>
</dbReference>
<evidence type="ECO:0000313" key="3">
    <source>
        <dbReference type="Proteomes" id="UP000180175"/>
    </source>
</evidence>